<dbReference type="Proteomes" id="UP000619457">
    <property type="component" value="Unassembled WGS sequence"/>
</dbReference>
<organism evidence="2 3">
    <name type="scientific">Echinicola pacifica</name>
    <dbReference type="NCBI Taxonomy" id="346377"/>
    <lineage>
        <taxon>Bacteria</taxon>
        <taxon>Pseudomonadati</taxon>
        <taxon>Bacteroidota</taxon>
        <taxon>Cytophagia</taxon>
        <taxon>Cytophagales</taxon>
        <taxon>Cyclobacteriaceae</taxon>
        <taxon>Echinicola</taxon>
    </lineage>
</organism>
<feature type="region of interest" description="Disordered" evidence="1">
    <location>
        <begin position="319"/>
        <end position="348"/>
    </location>
</feature>
<accession>A0A918PNK9</accession>
<gene>
    <name evidence="2" type="ORF">GCM10007049_07420</name>
</gene>
<dbReference type="EMBL" id="BMWX01000001">
    <property type="protein sequence ID" value="GGZ17426.1"/>
    <property type="molecule type" value="Genomic_DNA"/>
</dbReference>
<feature type="compositionally biased region" description="Basic and acidic residues" evidence="1">
    <location>
        <begin position="321"/>
        <end position="330"/>
    </location>
</feature>
<comment type="caution">
    <text evidence="2">The sequence shown here is derived from an EMBL/GenBank/DDBJ whole genome shotgun (WGS) entry which is preliminary data.</text>
</comment>
<dbReference type="RefSeq" id="WP_018473984.1">
    <property type="nucleotide sequence ID" value="NZ_BMWX01000001.1"/>
</dbReference>
<proteinExistence type="predicted"/>
<sequence length="533" mass="61387">MIAEETHIVHCVKVECTAPSKVSAEKIQQLINEFVRESLEKILLEFFQEIQSVSEFHTLTISKLDLSFDLNYKQVLDHGFDSNKLLLQAVGEGIKNQLKDKLEKWKASSPHGSMAKSGEEKADFMDWHNLREEERQVKTILHILKNGSSPWWLSKTEDCAFFDPDYRLEDSKISLGSSSHLGKYLYQINYEAKPFERLVLQLTESQLESIYTQLISNFSHLNYIQRDLPSVKYSFSSALKIKLWQLKWAVLQQKGIEKIHEITHRIIKDSKSLSADIQGSIVQNISLPLDSYNIQFAKENIHLDDILSQLISNDAKINQADPKEQIRDSNEESNLNSEAISSASEDTIREQEDSMAKQQEDKKVLEMDIIEGMQVRNAGLILLNPYLPRLMTLCNLWSPEQGWIQQELAVRTLHFLATGNTQALDYKLGMEKFICSFPAENIISIETSLPLDIQKFCLELLEACISNWEKLGKTSVDSLRSYYLIRSGKLMPEGNHYKLYMDKNSIDILLQYLPYPISVIKLPWKSSLLFVEW</sequence>
<evidence type="ECO:0000313" key="2">
    <source>
        <dbReference type="EMBL" id="GGZ17426.1"/>
    </source>
</evidence>
<evidence type="ECO:0000256" key="1">
    <source>
        <dbReference type="SAM" id="MobiDB-lite"/>
    </source>
</evidence>
<reference evidence="2" key="2">
    <citation type="submission" date="2020-09" db="EMBL/GenBank/DDBJ databases">
        <authorList>
            <person name="Sun Q."/>
            <person name="Kim S."/>
        </authorList>
    </citation>
    <scope>NUCLEOTIDE SEQUENCE</scope>
    <source>
        <strain evidence="2">KCTC 12368</strain>
    </source>
</reference>
<dbReference type="AlphaFoldDB" id="A0A918PNK9"/>
<keyword evidence="3" id="KW-1185">Reference proteome</keyword>
<protein>
    <submittedName>
        <fullName evidence="2">Uncharacterized protein</fullName>
    </submittedName>
</protein>
<name>A0A918PNK9_9BACT</name>
<evidence type="ECO:0000313" key="3">
    <source>
        <dbReference type="Proteomes" id="UP000619457"/>
    </source>
</evidence>
<dbReference type="InterPro" id="IPR045538">
    <property type="entry name" value="CIS_TMP"/>
</dbReference>
<feature type="compositionally biased region" description="Polar residues" evidence="1">
    <location>
        <begin position="332"/>
        <end position="345"/>
    </location>
</feature>
<dbReference type="Pfam" id="PF19268">
    <property type="entry name" value="CIS_TMP"/>
    <property type="match status" value="1"/>
</dbReference>
<reference evidence="2" key="1">
    <citation type="journal article" date="2014" name="Int. J. Syst. Evol. Microbiol.">
        <title>Complete genome sequence of Corynebacterium casei LMG S-19264T (=DSM 44701T), isolated from a smear-ripened cheese.</title>
        <authorList>
            <consortium name="US DOE Joint Genome Institute (JGI-PGF)"/>
            <person name="Walter F."/>
            <person name="Albersmeier A."/>
            <person name="Kalinowski J."/>
            <person name="Ruckert C."/>
        </authorList>
    </citation>
    <scope>NUCLEOTIDE SEQUENCE</scope>
    <source>
        <strain evidence="2">KCTC 12368</strain>
    </source>
</reference>